<gene>
    <name evidence="2" type="ORF">NM961_04110</name>
</gene>
<dbReference type="RefSeq" id="WP_255911560.1">
    <property type="nucleotide sequence ID" value="NZ_JANFQO010000003.1"/>
</dbReference>
<dbReference type="EMBL" id="JANFQO010000003">
    <property type="protein sequence ID" value="MCQ4163888.1"/>
    <property type="molecule type" value="Genomic_DNA"/>
</dbReference>
<sequence length="503" mass="55008">MPELAVYTNNDAEVFVMDASLTRVARSVGVYRGKLPRGLYKIRVVRAGALREQLVELDERAQDHYLFITQFSAIAPIGPMLRDVNRIETFAREVLEQVRGPAILVLAHGDAAVVDRKRPFAGASIFPWQGTRHAVKLDSTPHSALIGEEVWSAAAIAADPAQGPFVLELRNGSRVSRQSVLVAQGWQTRVFLRAQRADGPSPFDVSIQMARPESNVVYHDHWETVEVARSALERGRAIFTSDRLVDELLHQKYDNPIAGITGLHLFLDARARSEAGNTAYELGPHAAARAGGAEGIVAEVLANLTALLHPDRARWLGERLKSYAAIQEELAHEDPQWPDAPDLTALRLRAGRLREQVAISSPPMFRVSWDVLKASAARDGDTWIGRGLWSVTGAAGAAGPYLAWAPGRHSARRTLHGLVEQLAAAGLSDSSPPRSIATDRSDPARAESAARSPDRDLAETLKLDEARFLPEFKKVVAAIAEGKEQAFADSFGIPLSIFQEKLR</sequence>
<name>A0ABT1QN04_9GAMM</name>
<accession>A0ABT1QN04</accession>
<reference evidence="2" key="1">
    <citation type="submission" date="2022-07" db="EMBL/GenBank/DDBJ databases">
        <title>Tahibacter sp., a new gammaproteobacterium isolated from the silt sample collected at pig farm.</title>
        <authorList>
            <person name="Chen H."/>
        </authorList>
    </citation>
    <scope>NUCLEOTIDE SEQUENCE</scope>
    <source>
        <strain evidence="2">P2K</strain>
    </source>
</reference>
<proteinExistence type="predicted"/>
<evidence type="ECO:0000256" key="1">
    <source>
        <dbReference type="SAM" id="MobiDB-lite"/>
    </source>
</evidence>
<protein>
    <submittedName>
        <fullName evidence="2">Uncharacterized protein</fullName>
    </submittedName>
</protein>
<feature type="region of interest" description="Disordered" evidence="1">
    <location>
        <begin position="425"/>
        <end position="456"/>
    </location>
</feature>
<evidence type="ECO:0000313" key="3">
    <source>
        <dbReference type="Proteomes" id="UP001165498"/>
    </source>
</evidence>
<keyword evidence="3" id="KW-1185">Reference proteome</keyword>
<organism evidence="2 3">
    <name type="scientific">Tahibacter harae</name>
    <dbReference type="NCBI Taxonomy" id="2963937"/>
    <lineage>
        <taxon>Bacteria</taxon>
        <taxon>Pseudomonadati</taxon>
        <taxon>Pseudomonadota</taxon>
        <taxon>Gammaproteobacteria</taxon>
        <taxon>Lysobacterales</taxon>
        <taxon>Rhodanobacteraceae</taxon>
        <taxon>Tahibacter</taxon>
    </lineage>
</organism>
<dbReference type="Proteomes" id="UP001165498">
    <property type="component" value="Unassembled WGS sequence"/>
</dbReference>
<comment type="caution">
    <text evidence="2">The sequence shown here is derived from an EMBL/GenBank/DDBJ whole genome shotgun (WGS) entry which is preliminary data.</text>
</comment>
<evidence type="ECO:0000313" key="2">
    <source>
        <dbReference type="EMBL" id="MCQ4163888.1"/>
    </source>
</evidence>